<feature type="transmembrane region" description="Helical" evidence="1">
    <location>
        <begin position="63"/>
        <end position="85"/>
    </location>
</feature>
<organism evidence="2 3">
    <name type="scientific">Ascaris lumbricoides</name>
    <name type="common">Giant roundworm</name>
    <dbReference type="NCBI Taxonomy" id="6252"/>
    <lineage>
        <taxon>Eukaryota</taxon>
        <taxon>Metazoa</taxon>
        <taxon>Ecdysozoa</taxon>
        <taxon>Nematoda</taxon>
        <taxon>Chromadorea</taxon>
        <taxon>Rhabditida</taxon>
        <taxon>Spirurina</taxon>
        <taxon>Ascaridomorpha</taxon>
        <taxon>Ascaridoidea</taxon>
        <taxon>Ascarididae</taxon>
        <taxon>Ascaris</taxon>
    </lineage>
</organism>
<keyword evidence="1" id="KW-0472">Membrane</keyword>
<reference evidence="3" key="1">
    <citation type="submission" date="2017-02" db="UniProtKB">
        <authorList>
            <consortium name="WormBaseParasite"/>
        </authorList>
    </citation>
    <scope>IDENTIFICATION</scope>
</reference>
<keyword evidence="2" id="KW-1185">Reference proteome</keyword>
<feature type="transmembrane region" description="Helical" evidence="1">
    <location>
        <begin position="105"/>
        <end position="126"/>
    </location>
</feature>
<evidence type="ECO:0000313" key="3">
    <source>
        <dbReference type="WBParaSite" id="ALUE_0001098201-mRNA-1"/>
    </source>
</evidence>
<proteinExistence type="predicted"/>
<sequence length="250" mass="28692">MRLGRSVILRHPRIVRCCRRSLEPSNNNSRTEVLRDISRLSRRLMRIISKIKARLSMWMRTRVIICVCIAVRVAITATTCASTTVAVRVRTSTATEPAFTASTRITPSCILVTNPLVGSYLLLLLLTNFPRRRIPRPRPPTPATISLETHRPSSLITSPVAILLDGLLRCRFSLDLVFTTGCPYSLVGQHLRIVCGPVDRGLRNSVIRTHLRRERDWRRRIADYSHHLRMHYVVLESKFSVCCLRYITRR</sequence>
<dbReference type="AlphaFoldDB" id="A0A0M3I320"/>
<evidence type="ECO:0000313" key="2">
    <source>
        <dbReference type="Proteomes" id="UP000036681"/>
    </source>
</evidence>
<accession>A0A0M3I320</accession>
<keyword evidence="1" id="KW-0812">Transmembrane</keyword>
<dbReference type="WBParaSite" id="ALUE_0001098201-mRNA-1">
    <property type="protein sequence ID" value="ALUE_0001098201-mRNA-1"/>
    <property type="gene ID" value="ALUE_0001098201"/>
</dbReference>
<dbReference type="Proteomes" id="UP000036681">
    <property type="component" value="Unplaced"/>
</dbReference>
<keyword evidence="1" id="KW-1133">Transmembrane helix</keyword>
<name>A0A0M3I320_ASCLU</name>
<evidence type="ECO:0000256" key="1">
    <source>
        <dbReference type="SAM" id="Phobius"/>
    </source>
</evidence>
<protein>
    <submittedName>
        <fullName evidence="3">Uncharacterized protein</fullName>
    </submittedName>
</protein>